<dbReference type="AlphaFoldDB" id="A0A2S7XWK0"/>
<evidence type="ECO:0000313" key="2">
    <source>
        <dbReference type="Proteomes" id="UP000237441"/>
    </source>
</evidence>
<accession>A0A2S7XWK0</accession>
<evidence type="ECO:0000313" key="1">
    <source>
        <dbReference type="EMBL" id="PQK08287.1"/>
    </source>
</evidence>
<gene>
    <name evidence="1" type="ORF">BB8028_0001g03650</name>
</gene>
<name>A0A2S7XWK0_BEABA</name>
<dbReference type="Proteomes" id="UP000237441">
    <property type="component" value="Unassembled WGS sequence"/>
</dbReference>
<protein>
    <submittedName>
        <fullName evidence="1">Uncharacterized protein</fullName>
    </submittedName>
</protein>
<sequence>MLFAVRVLDKDQDWDVTRCIWRWGIVNTILSKCDDEGAYVPLMQPKSITLDSLRQSYASMMMIMMAARPCLTASMRPVAHDDAGKSAPLEATTPRILTIIMHEPGPLAENAQILAQKVSVRLKRFYG</sequence>
<comment type="caution">
    <text evidence="1">The sequence shown here is derived from an EMBL/GenBank/DDBJ whole genome shotgun (WGS) entry which is preliminary data.</text>
</comment>
<organism evidence="1 2">
    <name type="scientific">Beauveria bassiana</name>
    <name type="common">White muscardine disease fungus</name>
    <name type="synonym">Tritirachium shiotae</name>
    <dbReference type="NCBI Taxonomy" id="176275"/>
    <lineage>
        <taxon>Eukaryota</taxon>
        <taxon>Fungi</taxon>
        <taxon>Dikarya</taxon>
        <taxon>Ascomycota</taxon>
        <taxon>Pezizomycotina</taxon>
        <taxon>Sordariomycetes</taxon>
        <taxon>Hypocreomycetidae</taxon>
        <taxon>Hypocreales</taxon>
        <taxon>Cordycipitaceae</taxon>
        <taxon>Beauveria</taxon>
    </lineage>
</organism>
<reference evidence="1 2" key="1">
    <citation type="submission" date="2016-07" db="EMBL/GenBank/DDBJ databases">
        <title>Comparative genomics of the entomopathogenic fungus Beauveria bassiana.</title>
        <authorList>
            <person name="Valero Jimenez C.A."/>
            <person name="Zwaan B.J."/>
            <person name="Van Kan J.A."/>
            <person name="Takken W."/>
            <person name="Debets A.J."/>
            <person name="Schoustra S.E."/>
            <person name="Koenraadt C.J."/>
        </authorList>
    </citation>
    <scope>NUCLEOTIDE SEQUENCE [LARGE SCALE GENOMIC DNA]</scope>
    <source>
        <strain evidence="1 2">ARSEF 8028</strain>
    </source>
</reference>
<dbReference type="EMBL" id="JRHA01000001">
    <property type="protein sequence ID" value="PQK08287.1"/>
    <property type="molecule type" value="Genomic_DNA"/>
</dbReference>
<proteinExistence type="predicted"/>